<comment type="function">
    <text evidence="9">Essential cell division protein. May link together the upstream cell division proteins, which are predominantly cytoplasmic, with the downstream cell division proteins, which are predominantly periplasmic. May control correct divisome assembly.</text>
</comment>
<evidence type="ECO:0000259" key="10">
    <source>
        <dbReference type="PROSITE" id="PS51779"/>
    </source>
</evidence>
<dbReference type="Pfam" id="PF03799">
    <property type="entry name" value="FtsQ_DivIB_C"/>
    <property type="match status" value="1"/>
</dbReference>
<proteinExistence type="inferred from homology"/>
<evidence type="ECO:0000256" key="3">
    <source>
        <dbReference type="ARBA" id="ARBA00022519"/>
    </source>
</evidence>
<dbReference type="InterPro" id="IPR013685">
    <property type="entry name" value="POTRA_FtsQ_type"/>
</dbReference>
<sequence length="287" mass="31553">MAEVRARPASIRSGRQAAAGARARAPVERGLWHRPALLNLVSDLITLGAAVALGWALVAWFLSRPLFPLRELVVVTPPAQVTEAQLEYAARLAVQGNFFTVNLDEVRATFEKLPWVRKADVRRRWPDALELRLEEHEAVAYWTVSESGDARLVNRQGEVFVAASNADMPQFDGPQGSSTRLLARHAEFSAMLQPLGVRLVGLALSAREAWQLHLDSGLTIVLGREQDKAPLVDRLQRFIAVWPGVQQDIDIEIKVADLRYPGGFALTPADASVLLQPAAPSGRKGRQ</sequence>
<evidence type="ECO:0000256" key="9">
    <source>
        <dbReference type="HAMAP-Rule" id="MF_00911"/>
    </source>
</evidence>
<keyword evidence="7 9" id="KW-0472">Membrane</keyword>
<dbReference type="InterPro" id="IPR045335">
    <property type="entry name" value="FtsQ_C_sf"/>
</dbReference>
<dbReference type="InterPro" id="IPR005548">
    <property type="entry name" value="Cell_div_FtsQ/DivIB_C"/>
</dbReference>
<reference evidence="12" key="1">
    <citation type="journal article" date="2019" name="Int. J. Syst. Evol. Microbiol.">
        <title>The Global Catalogue of Microorganisms (GCM) 10K type strain sequencing project: providing services to taxonomists for standard genome sequencing and annotation.</title>
        <authorList>
            <consortium name="The Broad Institute Genomics Platform"/>
            <consortium name="The Broad Institute Genome Sequencing Center for Infectious Disease"/>
            <person name="Wu L."/>
            <person name="Ma J."/>
        </authorList>
    </citation>
    <scope>NUCLEOTIDE SEQUENCE [LARGE SCALE GENOMIC DNA]</scope>
    <source>
        <strain evidence="12">CCUG 48884</strain>
    </source>
</reference>
<comment type="subunit">
    <text evidence="9">Part of a complex composed of FtsB, FtsL and FtsQ.</text>
</comment>
<name>A0ABW3WAW3_9RHOO</name>
<evidence type="ECO:0000256" key="8">
    <source>
        <dbReference type="ARBA" id="ARBA00023306"/>
    </source>
</evidence>
<dbReference type="Gene3D" id="3.40.50.11690">
    <property type="entry name" value="Cell division protein FtsQ/DivIB"/>
    <property type="match status" value="1"/>
</dbReference>
<dbReference type="RefSeq" id="WP_002926932.1">
    <property type="nucleotide sequence ID" value="NZ_JARQZE010000011.1"/>
</dbReference>
<comment type="subcellular location">
    <subcellularLocation>
        <location evidence="9">Cell inner membrane</location>
        <topology evidence="9">Single-pass type II membrane protein</topology>
    </subcellularLocation>
    <subcellularLocation>
        <location evidence="1">Membrane</location>
    </subcellularLocation>
    <text evidence="9">Localizes to the division septum.</text>
</comment>
<evidence type="ECO:0000256" key="5">
    <source>
        <dbReference type="ARBA" id="ARBA00022692"/>
    </source>
</evidence>
<dbReference type="InterPro" id="IPR034746">
    <property type="entry name" value="POTRA"/>
</dbReference>
<evidence type="ECO:0000256" key="6">
    <source>
        <dbReference type="ARBA" id="ARBA00022989"/>
    </source>
</evidence>
<dbReference type="GO" id="GO:0051301">
    <property type="term" value="P:cell division"/>
    <property type="evidence" value="ECO:0007669"/>
    <property type="project" value="UniProtKB-KW"/>
</dbReference>
<evidence type="ECO:0000313" key="12">
    <source>
        <dbReference type="Proteomes" id="UP001597158"/>
    </source>
</evidence>
<keyword evidence="4 9" id="KW-0132">Cell division</keyword>
<dbReference type="InterPro" id="IPR026579">
    <property type="entry name" value="FtsQ"/>
</dbReference>
<evidence type="ECO:0000256" key="1">
    <source>
        <dbReference type="ARBA" id="ARBA00004370"/>
    </source>
</evidence>
<evidence type="ECO:0000256" key="7">
    <source>
        <dbReference type="ARBA" id="ARBA00023136"/>
    </source>
</evidence>
<gene>
    <name evidence="9" type="primary">ftsQ</name>
    <name evidence="11" type="ORF">ACFQ4M_05165</name>
</gene>
<dbReference type="Pfam" id="PF08478">
    <property type="entry name" value="POTRA_1"/>
    <property type="match status" value="1"/>
</dbReference>
<dbReference type="PANTHER" id="PTHR35851">
    <property type="entry name" value="CELL DIVISION PROTEIN FTSQ"/>
    <property type="match status" value="1"/>
</dbReference>
<dbReference type="EMBL" id="JBHTMC010000009">
    <property type="protein sequence ID" value="MFD1262965.1"/>
    <property type="molecule type" value="Genomic_DNA"/>
</dbReference>
<comment type="similarity">
    <text evidence="9">Belongs to the FtsQ/DivIB family. FtsQ subfamily.</text>
</comment>
<evidence type="ECO:0000313" key="11">
    <source>
        <dbReference type="EMBL" id="MFD1262965.1"/>
    </source>
</evidence>
<keyword evidence="3 9" id="KW-0997">Cell inner membrane</keyword>
<keyword evidence="12" id="KW-1185">Reference proteome</keyword>
<protein>
    <recommendedName>
        <fullName evidence="9">Cell division protein FtsQ</fullName>
    </recommendedName>
</protein>
<keyword evidence="6 9" id="KW-1133">Transmembrane helix</keyword>
<dbReference type="PROSITE" id="PS51779">
    <property type="entry name" value="POTRA"/>
    <property type="match status" value="1"/>
</dbReference>
<comment type="caution">
    <text evidence="11">The sequence shown here is derived from an EMBL/GenBank/DDBJ whole genome shotgun (WGS) entry which is preliminary data.</text>
</comment>
<evidence type="ECO:0000256" key="2">
    <source>
        <dbReference type="ARBA" id="ARBA00022475"/>
    </source>
</evidence>
<dbReference type="HAMAP" id="MF_00911">
    <property type="entry name" value="FtsQ_subfam"/>
    <property type="match status" value="1"/>
</dbReference>
<accession>A0ABW3WAW3</accession>
<keyword evidence="5 9" id="KW-0812">Transmembrane</keyword>
<dbReference type="Gene3D" id="3.10.20.310">
    <property type="entry name" value="membrane protein fhac"/>
    <property type="match status" value="1"/>
</dbReference>
<dbReference type="PANTHER" id="PTHR35851:SF1">
    <property type="entry name" value="CELL DIVISION PROTEIN FTSQ"/>
    <property type="match status" value="1"/>
</dbReference>
<keyword evidence="2 9" id="KW-1003">Cell membrane</keyword>
<feature type="transmembrane region" description="Helical" evidence="9">
    <location>
        <begin position="44"/>
        <end position="62"/>
    </location>
</feature>
<dbReference type="Proteomes" id="UP001597158">
    <property type="component" value="Unassembled WGS sequence"/>
</dbReference>
<organism evidence="11 12">
    <name type="scientific">Thauera mechernichensis</name>
    <dbReference type="NCBI Taxonomy" id="82788"/>
    <lineage>
        <taxon>Bacteria</taxon>
        <taxon>Pseudomonadati</taxon>
        <taxon>Pseudomonadota</taxon>
        <taxon>Betaproteobacteria</taxon>
        <taxon>Rhodocyclales</taxon>
        <taxon>Zoogloeaceae</taxon>
        <taxon>Thauera</taxon>
    </lineage>
</organism>
<feature type="domain" description="POTRA" evidence="10">
    <location>
        <begin position="67"/>
        <end position="136"/>
    </location>
</feature>
<keyword evidence="8 9" id="KW-0131">Cell cycle</keyword>
<evidence type="ECO:0000256" key="4">
    <source>
        <dbReference type="ARBA" id="ARBA00022618"/>
    </source>
</evidence>